<accession>A0A4R6SPQ3</accession>
<proteinExistence type="predicted"/>
<protein>
    <submittedName>
        <fullName evidence="2">Pimeloyl-ACP methyl ester carboxylesterase</fullName>
    </submittedName>
</protein>
<reference evidence="2 3" key="1">
    <citation type="submission" date="2019-03" db="EMBL/GenBank/DDBJ databases">
        <title>Genomic Encyclopedia of Type Strains, Phase IV (KMG-IV): sequencing the most valuable type-strain genomes for metagenomic binning, comparative biology and taxonomic classification.</title>
        <authorList>
            <person name="Goeker M."/>
        </authorList>
    </citation>
    <scope>NUCLEOTIDE SEQUENCE [LARGE SCALE GENOMIC DNA]</scope>
    <source>
        <strain evidence="2 3">DSM 45361</strain>
    </source>
</reference>
<evidence type="ECO:0000259" key="1">
    <source>
        <dbReference type="Pfam" id="PF12697"/>
    </source>
</evidence>
<dbReference type="InterPro" id="IPR029058">
    <property type="entry name" value="AB_hydrolase_fold"/>
</dbReference>
<dbReference type="InterPro" id="IPR000073">
    <property type="entry name" value="AB_hydrolase_1"/>
</dbReference>
<dbReference type="RefSeq" id="WP_133848281.1">
    <property type="nucleotide sequence ID" value="NZ_SNXZ01000001.1"/>
</dbReference>
<organism evidence="2 3">
    <name type="scientific">Labedaea rhizosphaerae</name>
    <dbReference type="NCBI Taxonomy" id="598644"/>
    <lineage>
        <taxon>Bacteria</taxon>
        <taxon>Bacillati</taxon>
        <taxon>Actinomycetota</taxon>
        <taxon>Actinomycetes</taxon>
        <taxon>Pseudonocardiales</taxon>
        <taxon>Pseudonocardiaceae</taxon>
        <taxon>Labedaea</taxon>
    </lineage>
</organism>
<dbReference type="SUPFAM" id="SSF53474">
    <property type="entry name" value="alpha/beta-Hydrolases"/>
    <property type="match status" value="1"/>
</dbReference>
<gene>
    <name evidence="2" type="ORF">EV186_1011534</name>
</gene>
<keyword evidence="3" id="KW-1185">Reference proteome</keyword>
<evidence type="ECO:0000313" key="3">
    <source>
        <dbReference type="Proteomes" id="UP000295444"/>
    </source>
</evidence>
<feature type="domain" description="AB hydrolase-1" evidence="1">
    <location>
        <begin position="20"/>
        <end position="220"/>
    </location>
</feature>
<sequence length="244" mass="25639">MSGASWRTLGAGDPVTLIAPGLGATEGEARIPASGLPGTRVVVTLPGHGDQPDAPPDYWHYSTIAADLVRVADETGARAAAGVSLGAASLLRSLADQPSRFSRVALLLPAALDQPRRLHGTFGAYADAVARCSAAELRALVMQGLPEDAHVGTYVDERVAALRRLGPAFTQLADDIPVPDPALLARVECPVLVIGATLDPLHPGDVAKEIAAALPTARLELFDSQAPLITDRRRVRQLLREFFA</sequence>
<dbReference type="Proteomes" id="UP000295444">
    <property type="component" value="Unassembled WGS sequence"/>
</dbReference>
<dbReference type="GO" id="GO:0003824">
    <property type="term" value="F:catalytic activity"/>
    <property type="evidence" value="ECO:0007669"/>
    <property type="project" value="UniProtKB-ARBA"/>
</dbReference>
<dbReference type="AlphaFoldDB" id="A0A4R6SPQ3"/>
<dbReference type="Pfam" id="PF12697">
    <property type="entry name" value="Abhydrolase_6"/>
    <property type="match status" value="1"/>
</dbReference>
<dbReference type="Gene3D" id="3.40.50.1820">
    <property type="entry name" value="alpha/beta hydrolase"/>
    <property type="match status" value="1"/>
</dbReference>
<dbReference type="OrthoDB" id="3205934at2"/>
<comment type="caution">
    <text evidence="2">The sequence shown here is derived from an EMBL/GenBank/DDBJ whole genome shotgun (WGS) entry which is preliminary data.</text>
</comment>
<name>A0A4R6SPQ3_LABRH</name>
<evidence type="ECO:0000313" key="2">
    <source>
        <dbReference type="EMBL" id="TDQ05560.1"/>
    </source>
</evidence>
<dbReference type="EMBL" id="SNXZ01000001">
    <property type="protein sequence ID" value="TDQ05560.1"/>
    <property type="molecule type" value="Genomic_DNA"/>
</dbReference>